<dbReference type="EMBL" id="DXCC01000014">
    <property type="protein sequence ID" value="HIZ15129.1"/>
    <property type="molecule type" value="Genomic_DNA"/>
</dbReference>
<evidence type="ECO:0000313" key="6">
    <source>
        <dbReference type="EMBL" id="HIZ15129.1"/>
    </source>
</evidence>
<proteinExistence type="predicted"/>
<dbReference type="PANTHER" id="PTHR11085">
    <property type="entry name" value="NAD-DEPENDENT PROTEIN DEACYLASE SIRTUIN-5, MITOCHONDRIAL-RELATED"/>
    <property type="match status" value="1"/>
</dbReference>
<protein>
    <recommendedName>
        <fullName evidence="1">protein acetyllysine N-acetyltransferase</fullName>
        <ecNumber evidence="1">2.3.1.286</ecNumber>
    </recommendedName>
</protein>
<keyword evidence="3" id="KW-0520">NAD</keyword>
<evidence type="ECO:0000256" key="3">
    <source>
        <dbReference type="ARBA" id="ARBA00023027"/>
    </source>
</evidence>
<dbReference type="InterPro" id="IPR029035">
    <property type="entry name" value="DHS-like_NAD/FAD-binding_dom"/>
</dbReference>
<dbReference type="Proteomes" id="UP000824014">
    <property type="component" value="Unassembled WGS sequence"/>
</dbReference>
<dbReference type="Gene3D" id="3.40.50.1220">
    <property type="entry name" value="TPP-binding domain"/>
    <property type="match status" value="1"/>
</dbReference>
<dbReference type="GO" id="GO:0017136">
    <property type="term" value="F:histone deacetylase activity, NAD-dependent"/>
    <property type="evidence" value="ECO:0007669"/>
    <property type="project" value="TreeGrafter"/>
</dbReference>
<accession>A0A9D2DDZ4</accession>
<dbReference type="InterPro" id="IPR003000">
    <property type="entry name" value="Sirtuin"/>
</dbReference>
<dbReference type="InterPro" id="IPR026590">
    <property type="entry name" value="Ssirtuin_cat_dom"/>
</dbReference>
<comment type="caution">
    <text evidence="6">The sequence shown here is derived from an EMBL/GenBank/DDBJ whole genome shotgun (WGS) entry which is preliminary data.</text>
</comment>
<dbReference type="AlphaFoldDB" id="A0A9D2DDZ4"/>
<dbReference type="GO" id="GO:0070403">
    <property type="term" value="F:NAD+ binding"/>
    <property type="evidence" value="ECO:0007669"/>
    <property type="project" value="InterPro"/>
</dbReference>
<dbReference type="InterPro" id="IPR026591">
    <property type="entry name" value="Sirtuin_cat_small_dom_sf"/>
</dbReference>
<reference evidence="6" key="2">
    <citation type="submission" date="2021-04" db="EMBL/GenBank/DDBJ databases">
        <authorList>
            <person name="Gilroy R."/>
        </authorList>
    </citation>
    <scope>NUCLEOTIDE SEQUENCE</scope>
    <source>
        <strain evidence="6">ChiHjej11B10-19426</strain>
    </source>
</reference>
<gene>
    <name evidence="6" type="ORF">H9816_04395</name>
</gene>
<dbReference type="Gene3D" id="3.30.1600.10">
    <property type="entry name" value="SIR2/SIRT2 'Small Domain"/>
    <property type="match status" value="1"/>
</dbReference>
<organism evidence="6 7">
    <name type="scientific">Candidatus Tidjanibacter faecipullorum</name>
    <dbReference type="NCBI Taxonomy" id="2838766"/>
    <lineage>
        <taxon>Bacteria</taxon>
        <taxon>Pseudomonadati</taxon>
        <taxon>Bacteroidota</taxon>
        <taxon>Bacteroidia</taxon>
        <taxon>Bacteroidales</taxon>
        <taxon>Rikenellaceae</taxon>
        <taxon>Tidjanibacter</taxon>
    </lineage>
</organism>
<name>A0A9D2DDZ4_9BACT</name>
<dbReference type="PROSITE" id="PS50305">
    <property type="entry name" value="SIRTUIN"/>
    <property type="match status" value="1"/>
</dbReference>
<keyword evidence="2" id="KW-0808">Transferase</keyword>
<dbReference type="EC" id="2.3.1.286" evidence="1"/>
<evidence type="ECO:0000256" key="2">
    <source>
        <dbReference type="ARBA" id="ARBA00022679"/>
    </source>
</evidence>
<reference evidence="6" key="1">
    <citation type="journal article" date="2021" name="PeerJ">
        <title>Extensive microbial diversity within the chicken gut microbiome revealed by metagenomics and culture.</title>
        <authorList>
            <person name="Gilroy R."/>
            <person name="Ravi A."/>
            <person name="Getino M."/>
            <person name="Pursley I."/>
            <person name="Horton D.L."/>
            <person name="Alikhan N.F."/>
            <person name="Baker D."/>
            <person name="Gharbi K."/>
            <person name="Hall N."/>
            <person name="Watson M."/>
            <person name="Adriaenssens E.M."/>
            <person name="Foster-Nyarko E."/>
            <person name="Jarju S."/>
            <person name="Secka A."/>
            <person name="Antonio M."/>
            <person name="Oren A."/>
            <person name="Chaudhuri R.R."/>
            <person name="La Ragione R."/>
            <person name="Hildebrand F."/>
            <person name="Pallen M.J."/>
        </authorList>
    </citation>
    <scope>NUCLEOTIDE SEQUENCE</scope>
    <source>
        <strain evidence="6">ChiHjej11B10-19426</strain>
    </source>
</reference>
<evidence type="ECO:0000256" key="1">
    <source>
        <dbReference type="ARBA" id="ARBA00012928"/>
    </source>
</evidence>
<evidence type="ECO:0000256" key="4">
    <source>
        <dbReference type="PROSITE-ProRule" id="PRU00236"/>
    </source>
</evidence>
<evidence type="ECO:0000259" key="5">
    <source>
        <dbReference type="PROSITE" id="PS50305"/>
    </source>
</evidence>
<feature type="domain" description="Deacetylase sirtuin-type" evidence="5">
    <location>
        <begin position="1"/>
        <end position="231"/>
    </location>
</feature>
<sequence length="232" mass="25874">MNRKKLVVFTGAGVSADSGIATFRDADGLWARYRIEDVCTPEALERNRPLVIEFYNKRRKELLETSPNAGHYAIASLEEYFDVEVITQNIDDLHERAGSSHVTHLHGELRKLRSSIDETLSFPIEGWEQKLDDRAPDGSLARPFVVFFGEAVPMFEQAARIASRADLMIVAGTSLAVYPAASLVRYVSPQTSIYLVDPGTPDTQGIRNLRQHIRMHGAEGLPLLAEELKKLA</sequence>
<comment type="caution">
    <text evidence="4">Lacks conserved residue(s) required for the propagation of feature annotation.</text>
</comment>
<evidence type="ECO:0000313" key="7">
    <source>
        <dbReference type="Proteomes" id="UP000824014"/>
    </source>
</evidence>
<dbReference type="PANTHER" id="PTHR11085:SF4">
    <property type="entry name" value="NAD-DEPENDENT PROTEIN DEACYLASE"/>
    <property type="match status" value="1"/>
</dbReference>
<dbReference type="InterPro" id="IPR050134">
    <property type="entry name" value="NAD-dep_sirtuin_deacylases"/>
</dbReference>
<dbReference type="SUPFAM" id="SSF52467">
    <property type="entry name" value="DHS-like NAD/FAD-binding domain"/>
    <property type="match status" value="1"/>
</dbReference>
<dbReference type="Pfam" id="PF02146">
    <property type="entry name" value="SIR2"/>
    <property type="match status" value="1"/>
</dbReference>